<reference evidence="15 16" key="1">
    <citation type="submission" date="2020-07" db="EMBL/GenBank/DDBJ databases">
        <title>Sequencing the genomes of 1000 actinobacteria strains.</title>
        <authorList>
            <person name="Klenk H.-P."/>
        </authorList>
    </citation>
    <scope>NUCLEOTIDE SEQUENCE [LARGE SCALE GENOMIC DNA]</scope>
    <source>
        <strain evidence="15 16">DSM 26154</strain>
    </source>
</reference>
<feature type="transmembrane region" description="Helical" evidence="14">
    <location>
        <begin position="167"/>
        <end position="188"/>
    </location>
</feature>
<feature type="transmembrane region" description="Helical" evidence="14">
    <location>
        <begin position="464"/>
        <end position="484"/>
    </location>
</feature>
<evidence type="ECO:0000256" key="2">
    <source>
        <dbReference type="ARBA" id="ARBA00006434"/>
    </source>
</evidence>
<dbReference type="InterPro" id="IPR001734">
    <property type="entry name" value="Na/solute_symporter"/>
</dbReference>
<keyword evidence="16" id="KW-1185">Reference proteome</keyword>
<dbReference type="NCBIfam" id="TIGR00813">
    <property type="entry name" value="sss"/>
    <property type="match status" value="1"/>
</dbReference>
<comment type="caution">
    <text evidence="15">The sequence shown here is derived from an EMBL/GenBank/DDBJ whole genome shotgun (WGS) entry which is preliminary data.</text>
</comment>
<dbReference type="GO" id="GO:0005886">
    <property type="term" value="C:plasma membrane"/>
    <property type="evidence" value="ECO:0007669"/>
    <property type="project" value="UniProtKB-SubCell"/>
</dbReference>
<feature type="transmembrane region" description="Helical" evidence="14">
    <location>
        <begin position="376"/>
        <end position="395"/>
    </location>
</feature>
<protein>
    <recommendedName>
        <fullName evidence="14">Sodium/proline symporter</fullName>
    </recommendedName>
    <alternativeName>
        <fullName evidence="14">Proline permease</fullName>
    </alternativeName>
</protein>
<keyword evidence="8 14" id="KW-0915">Sodium</keyword>
<dbReference type="Proteomes" id="UP000554054">
    <property type="component" value="Unassembled WGS sequence"/>
</dbReference>
<feature type="transmembrane region" description="Helical" evidence="14">
    <location>
        <begin position="75"/>
        <end position="93"/>
    </location>
</feature>
<accession>A0A852VLG7</accession>
<evidence type="ECO:0000256" key="7">
    <source>
        <dbReference type="ARBA" id="ARBA00022989"/>
    </source>
</evidence>
<feature type="transmembrane region" description="Helical" evidence="14">
    <location>
        <begin position="325"/>
        <end position="355"/>
    </location>
</feature>
<feature type="transmembrane region" description="Helical" evidence="14">
    <location>
        <begin position="6"/>
        <end position="25"/>
    </location>
</feature>
<dbReference type="Gene3D" id="1.20.1730.10">
    <property type="entry name" value="Sodium/glucose cotransporter"/>
    <property type="match status" value="1"/>
</dbReference>
<keyword evidence="5 14" id="KW-0812">Transmembrane</keyword>
<comment type="function">
    <text evidence="14">Catalyzes the sodium-dependent uptake of extracellular L-proline.</text>
</comment>
<keyword evidence="4 14" id="KW-1003">Cell membrane</keyword>
<dbReference type="AlphaFoldDB" id="A0A852VLG7"/>
<keyword evidence="6 14" id="KW-0769">Symport</keyword>
<evidence type="ECO:0000256" key="4">
    <source>
        <dbReference type="ARBA" id="ARBA00022475"/>
    </source>
</evidence>
<comment type="subcellular location">
    <subcellularLocation>
        <location evidence="1 14">Cell membrane</location>
        <topology evidence="1 14">Multi-pass membrane protein</topology>
    </subcellularLocation>
</comment>
<evidence type="ECO:0000256" key="13">
    <source>
        <dbReference type="RuleBase" id="RU362091"/>
    </source>
</evidence>
<dbReference type="PANTHER" id="PTHR48086">
    <property type="entry name" value="SODIUM/PROLINE SYMPORTER-RELATED"/>
    <property type="match status" value="1"/>
</dbReference>
<dbReference type="CDD" id="cd11475">
    <property type="entry name" value="SLC5sbd_PutP"/>
    <property type="match status" value="1"/>
</dbReference>
<evidence type="ECO:0000256" key="6">
    <source>
        <dbReference type="ARBA" id="ARBA00022847"/>
    </source>
</evidence>
<dbReference type="PROSITE" id="PS50283">
    <property type="entry name" value="NA_SOLUT_SYMP_3"/>
    <property type="match status" value="1"/>
</dbReference>
<dbReference type="EMBL" id="JACCAE010000001">
    <property type="protein sequence ID" value="NYF96916.1"/>
    <property type="molecule type" value="Genomic_DNA"/>
</dbReference>
<keyword evidence="7 14" id="KW-1133">Transmembrane helix</keyword>
<keyword evidence="11 14" id="KW-0739">Sodium transport</keyword>
<feature type="transmembrane region" description="Helical" evidence="14">
    <location>
        <begin position="235"/>
        <end position="258"/>
    </location>
</feature>
<organism evidence="15 16">
    <name type="scientific">Janibacter cremeus</name>
    <dbReference type="NCBI Taxonomy" id="1285192"/>
    <lineage>
        <taxon>Bacteria</taxon>
        <taxon>Bacillati</taxon>
        <taxon>Actinomycetota</taxon>
        <taxon>Actinomycetes</taxon>
        <taxon>Micrococcales</taxon>
        <taxon>Intrasporangiaceae</taxon>
        <taxon>Janibacter</taxon>
    </lineage>
</organism>
<dbReference type="Pfam" id="PF00474">
    <property type="entry name" value="SSF"/>
    <property type="match status" value="1"/>
</dbReference>
<dbReference type="PANTHER" id="PTHR48086:SF3">
    <property type="entry name" value="SODIUM_PROLINE SYMPORTER"/>
    <property type="match status" value="1"/>
</dbReference>
<feature type="transmembrane region" description="Helical" evidence="14">
    <location>
        <begin position="284"/>
        <end position="305"/>
    </location>
</feature>
<dbReference type="NCBIfam" id="TIGR02121">
    <property type="entry name" value="Na_Pro_sym"/>
    <property type="match status" value="1"/>
</dbReference>
<comment type="similarity">
    <text evidence="2 13">Belongs to the sodium:solute symporter (SSF) (TC 2.A.21) family.</text>
</comment>
<evidence type="ECO:0000256" key="14">
    <source>
        <dbReference type="RuleBase" id="RU366012"/>
    </source>
</evidence>
<dbReference type="InterPro" id="IPR038377">
    <property type="entry name" value="Na/Glc_symporter_sf"/>
</dbReference>
<name>A0A852VLG7_9MICO</name>
<dbReference type="GO" id="GO:0005298">
    <property type="term" value="F:proline:sodium symporter activity"/>
    <property type="evidence" value="ECO:0007669"/>
    <property type="project" value="UniProtKB-UniRule"/>
</dbReference>
<proteinExistence type="inferred from homology"/>
<sequence>MEAGVWISLTAYFVLMLAIGFYAYAKSTGTAEQYILGGRRLPPAVAALSAGASDMSGWLLLGLPGALYAAGLVEAWIGIGLFIGAYLNWIIVAPRLREQTERYDNSLTVPAFLAARFPSTALPLRTISGLVIVVFFSVYTASGLVGGGKLFTTAFSGVVDVGGASDYAVGVWLTLGIVLAYTVVGGFLAVSLTDFVQGCIMMIALIVMPVLVLTTGEGDGIGQAADRLRGIDPSFLSLTQGLSVIGFLSAITWGLGYFGQPHIIVRFMAVRSVKAVPAARRIGMTWMGISLIGAISVGVFGRAYAERNGLDIQDPETIFIVLAELLFHPLVTGFLFAALLAAIMSTVSSQLLVASSSLTEDFYRLFLRRRASEKETVLVGRVCVLLVGLVAAVLARDPDSQVLGLVANAWAGFGAAFGPLILLALTWSRMTGTGAVAGLVTGAAVVIGWIWIGWSDSFLGGEGVYEIIPGFLCAAIAIVVVSLLTRPSGEFRAIPSPEADPEPAGRR</sequence>
<evidence type="ECO:0000256" key="9">
    <source>
        <dbReference type="ARBA" id="ARBA00023065"/>
    </source>
</evidence>
<evidence type="ECO:0000256" key="1">
    <source>
        <dbReference type="ARBA" id="ARBA00004651"/>
    </source>
</evidence>
<dbReference type="PROSITE" id="PS00457">
    <property type="entry name" value="NA_SOLUT_SYMP_2"/>
    <property type="match status" value="1"/>
</dbReference>
<evidence type="ECO:0000256" key="12">
    <source>
        <dbReference type="ARBA" id="ARBA00033708"/>
    </source>
</evidence>
<keyword evidence="14" id="KW-0029">Amino-acid transport</keyword>
<evidence type="ECO:0000256" key="11">
    <source>
        <dbReference type="ARBA" id="ARBA00023201"/>
    </source>
</evidence>
<feature type="transmembrane region" description="Helical" evidence="14">
    <location>
        <begin position="126"/>
        <end position="147"/>
    </location>
</feature>
<dbReference type="GO" id="GO:0015824">
    <property type="term" value="P:proline transport"/>
    <property type="evidence" value="ECO:0007669"/>
    <property type="project" value="UniProtKB-UniRule"/>
</dbReference>
<dbReference type="GO" id="GO:0031402">
    <property type="term" value="F:sodium ion binding"/>
    <property type="evidence" value="ECO:0007669"/>
    <property type="project" value="UniProtKB-UniRule"/>
</dbReference>
<evidence type="ECO:0000313" key="15">
    <source>
        <dbReference type="EMBL" id="NYF96916.1"/>
    </source>
</evidence>
<evidence type="ECO:0000256" key="3">
    <source>
        <dbReference type="ARBA" id="ARBA00022448"/>
    </source>
</evidence>
<dbReference type="InterPro" id="IPR011851">
    <property type="entry name" value="Na/Pro_symporter"/>
</dbReference>
<evidence type="ECO:0000256" key="5">
    <source>
        <dbReference type="ARBA" id="ARBA00022692"/>
    </source>
</evidence>
<keyword evidence="10 14" id="KW-0472">Membrane</keyword>
<dbReference type="InterPro" id="IPR018212">
    <property type="entry name" value="Na/solute_symporter_CS"/>
</dbReference>
<comment type="catalytic activity">
    <reaction evidence="12">
        <text>L-proline(in) + Na(+)(in) = L-proline(out) + Na(+)(out)</text>
        <dbReference type="Rhea" id="RHEA:28967"/>
        <dbReference type="ChEBI" id="CHEBI:29101"/>
        <dbReference type="ChEBI" id="CHEBI:60039"/>
    </reaction>
</comment>
<evidence type="ECO:0000313" key="16">
    <source>
        <dbReference type="Proteomes" id="UP000554054"/>
    </source>
</evidence>
<gene>
    <name evidence="15" type="ORF">BJY20_000308</name>
</gene>
<dbReference type="GO" id="GO:0015193">
    <property type="term" value="F:L-proline transmembrane transporter activity"/>
    <property type="evidence" value="ECO:0007669"/>
    <property type="project" value="TreeGrafter"/>
</dbReference>
<dbReference type="InterPro" id="IPR050277">
    <property type="entry name" value="Sodium:Solute_Symporter"/>
</dbReference>
<evidence type="ECO:0000256" key="8">
    <source>
        <dbReference type="ARBA" id="ARBA00023053"/>
    </source>
</evidence>
<keyword evidence="9 14" id="KW-0406">Ion transport</keyword>
<feature type="transmembrane region" description="Helical" evidence="14">
    <location>
        <begin position="407"/>
        <end position="427"/>
    </location>
</feature>
<keyword evidence="3 14" id="KW-0813">Transport</keyword>
<evidence type="ECO:0000256" key="10">
    <source>
        <dbReference type="ARBA" id="ARBA00023136"/>
    </source>
</evidence>
<dbReference type="RefSeq" id="WP_185989914.1">
    <property type="nucleotide sequence ID" value="NZ_JACCAE010000001.1"/>
</dbReference>
<feature type="transmembrane region" description="Helical" evidence="14">
    <location>
        <begin position="195"/>
        <end position="215"/>
    </location>
</feature>
<feature type="transmembrane region" description="Helical" evidence="14">
    <location>
        <begin position="434"/>
        <end position="452"/>
    </location>
</feature>